<feature type="transmembrane region" description="Helical" evidence="1">
    <location>
        <begin position="35"/>
        <end position="55"/>
    </location>
</feature>
<evidence type="ECO:0000256" key="1">
    <source>
        <dbReference type="SAM" id="Phobius"/>
    </source>
</evidence>
<comment type="caution">
    <text evidence="2">The sequence shown here is derived from an EMBL/GenBank/DDBJ whole genome shotgun (WGS) entry which is preliminary data.</text>
</comment>
<dbReference type="EMBL" id="JAHESF010000012">
    <property type="protein sequence ID" value="MBT1698051.1"/>
    <property type="molecule type" value="Genomic_DNA"/>
</dbReference>
<sequence length="72" mass="8060">MKASTERKLLRWIHIVTGIPIVGYIYGPVAQMPESAMAVKAVFFPVLALSGLWLWKGYLVKNWVRKLSSGNA</sequence>
<dbReference type="AlphaFoldDB" id="A0AAP2DKV7"/>
<feature type="transmembrane region" description="Helical" evidence="1">
    <location>
        <begin position="12"/>
        <end position="29"/>
    </location>
</feature>
<reference evidence="2 3" key="1">
    <citation type="submission" date="2021-05" db="EMBL/GenBank/DDBJ databases">
        <title>A Polyphasic approach of four new species of the genus Ohtaekwangia: Ohtaekwangia histidinii sp. nov., Ohtaekwangia cretensis sp. nov., Ohtaekwangia indiensis sp. nov., Ohtaekwangia reichenbachii sp. nov. from diverse environment.</title>
        <authorList>
            <person name="Octaviana S."/>
        </authorList>
    </citation>
    <scope>NUCLEOTIDE SEQUENCE [LARGE SCALE GENOMIC DNA]</scope>
    <source>
        <strain evidence="2 3">PWU4</strain>
    </source>
</reference>
<dbReference type="RefSeq" id="WP_254163922.1">
    <property type="nucleotide sequence ID" value="NZ_JAHESF010000012.1"/>
</dbReference>
<keyword evidence="1" id="KW-0812">Transmembrane</keyword>
<keyword evidence="1" id="KW-1133">Transmembrane helix</keyword>
<dbReference type="Proteomes" id="UP001319200">
    <property type="component" value="Unassembled WGS sequence"/>
</dbReference>
<proteinExistence type="predicted"/>
<protein>
    <submittedName>
        <fullName evidence="2">Uncharacterized protein</fullName>
    </submittedName>
</protein>
<keyword evidence="1" id="KW-0472">Membrane</keyword>
<name>A0AAP2DKV7_9BACT</name>
<gene>
    <name evidence="2" type="ORF">KK083_14255</name>
</gene>
<organism evidence="2 3">
    <name type="scientific">Chryseosolibacter histidini</name>
    <dbReference type="NCBI Taxonomy" id="2782349"/>
    <lineage>
        <taxon>Bacteria</taxon>
        <taxon>Pseudomonadati</taxon>
        <taxon>Bacteroidota</taxon>
        <taxon>Cytophagia</taxon>
        <taxon>Cytophagales</taxon>
        <taxon>Chryseotaleaceae</taxon>
        <taxon>Chryseosolibacter</taxon>
    </lineage>
</organism>
<accession>A0AAP2DKV7</accession>
<evidence type="ECO:0000313" key="3">
    <source>
        <dbReference type="Proteomes" id="UP001319200"/>
    </source>
</evidence>
<evidence type="ECO:0000313" key="2">
    <source>
        <dbReference type="EMBL" id="MBT1698051.1"/>
    </source>
</evidence>
<keyword evidence="3" id="KW-1185">Reference proteome</keyword>